<dbReference type="InterPro" id="IPR029067">
    <property type="entry name" value="CDC48_domain_2-like_sf"/>
</dbReference>
<dbReference type="SUPFAM" id="SSF52540">
    <property type="entry name" value="P-loop containing nucleoside triphosphate hydrolases"/>
    <property type="match status" value="1"/>
</dbReference>
<sequence length="256" mass="28404">MVNQSKEGKLTFVVKEDFNLDGLLKVIILTEKPLSIGGYIALRYRGDECAALVDSIKPGKNLILIDPYLRLRLGCREGSKIEIEPVELQTAKKVEAFIPADLIGDETAISWIKEKLVDKPITEGLEIPVPILSLEDNVPVLISKVIPSPFAIFTKDTKIDFQELGKTKEETIGIRWTDIGGIGPAKEKVRELVEYPMRFPEVVKYLGLEPPKGILLYGPPGTGKTLIAKALASKGMQEPYIRNFGDDFFISKALPR</sequence>
<dbReference type="InterPro" id="IPR027417">
    <property type="entry name" value="P-loop_NTPase"/>
</dbReference>
<organism evidence="4">
    <name type="scientific">Desulfofervidus auxilii</name>
    <dbReference type="NCBI Taxonomy" id="1621989"/>
    <lineage>
        <taxon>Bacteria</taxon>
        <taxon>Pseudomonadati</taxon>
        <taxon>Thermodesulfobacteriota</taxon>
        <taxon>Candidatus Desulfofervidia</taxon>
        <taxon>Candidatus Desulfofervidales</taxon>
        <taxon>Candidatus Desulfofervidaceae</taxon>
        <taxon>Candidatus Desulfofervidus</taxon>
    </lineage>
</organism>
<evidence type="ECO:0000256" key="1">
    <source>
        <dbReference type="ARBA" id="ARBA00022741"/>
    </source>
</evidence>
<reference evidence="4" key="1">
    <citation type="journal article" date="2020" name="mSystems">
        <title>Genome- and Community-Level Interaction Insights into Carbon Utilization and Element Cycling Functions of Hydrothermarchaeota in Hydrothermal Sediment.</title>
        <authorList>
            <person name="Zhou Z."/>
            <person name="Liu Y."/>
            <person name="Xu W."/>
            <person name="Pan J."/>
            <person name="Luo Z.H."/>
            <person name="Li M."/>
        </authorList>
    </citation>
    <scope>NUCLEOTIDE SEQUENCE [LARGE SCALE GENOMIC DNA]</scope>
    <source>
        <strain evidence="4">HyVt-113</strain>
    </source>
</reference>
<evidence type="ECO:0000259" key="3">
    <source>
        <dbReference type="Pfam" id="PF00004"/>
    </source>
</evidence>
<evidence type="ECO:0000256" key="2">
    <source>
        <dbReference type="ARBA" id="ARBA00022840"/>
    </source>
</evidence>
<evidence type="ECO:0000313" key="4">
    <source>
        <dbReference type="EMBL" id="HDD35733.1"/>
    </source>
</evidence>
<dbReference type="GO" id="GO:0016887">
    <property type="term" value="F:ATP hydrolysis activity"/>
    <property type="evidence" value="ECO:0007669"/>
    <property type="project" value="InterPro"/>
</dbReference>
<dbReference type="PANTHER" id="PTHR23077">
    <property type="entry name" value="AAA-FAMILY ATPASE"/>
    <property type="match status" value="1"/>
</dbReference>
<dbReference type="EMBL" id="DQWQ01000127">
    <property type="protein sequence ID" value="HDD35733.1"/>
    <property type="molecule type" value="Genomic_DNA"/>
</dbReference>
<protein>
    <submittedName>
        <fullName evidence="4">AAA family ATPase</fullName>
    </submittedName>
</protein>
<dbReference type="PANTHER" id="PTHR23077:SF171">
    <property type="entry name" value="NUCLEAR VALOSIN-CONTAINING PROTEIN-LIKE"/>
    <property type="match status" value="1"/>
</dbReference>
<dbReference type="SUPFAM" id="SSF54585">
    <property type="entry name" value="Cdc48 domain 2-like"/>
    <property type="match status" value="1"/>
</dbReference>
<keyword evidence="1" id="KW-0547">Nucleotide-binding</keyword>
<dbReference type="Pfam" id="PF00004">
    <property type="entry name" value="AAA"/>
    <property type="match status" value="1"/>
</dbReference>
<keyword evidence="2" id="KW-0067">ATP-binding</keyword>
<name>A0A7V0IAI9_DESA2</name>
<dbReference type="Proteomes" id="UP000885706">
    <property type="component" value="Unassembled WGS sequence"/>
</dbReference>
<dbReference type="InterPro" id="IPR003959">
    <property type="entry name" value="ATPase_AAA_core"/>
</dbReference>
<feature type="domain" description="ATPase AAA-type core" evidence="3">
    <location>
        <begin position="214"/>
        <end position="242"/>
    </location>
</feature>
<comment type="caution">
    <text evidence="4">The sequence shown here is derived from an EMBL/GenBank/DDBJ whole genome shotgun (WGS) entry which is preliminary data.</text>
</comment>
<dbReference type="Gene3D" id="3.40.50.300">
    <property type="entry name" value="P-loop containing nucleotide triphosphate hydrolases"/>
    <property type="match status" value="1"/>
</dbReference>
<accession>A0A7V0IAI9</accession>
<dbReference type="GO" id="GO:0005524">
    <property type="term" value="F:ATP binding"/>
    <property type="evidence" value="ECO:0007669"/>
    <property type="project" value="UniProtKB-KW"/>
</dbReference>
<dbReference type="InterPro" id="IPR050168">
    <property type="entry name" value="AAA_ATPase_domain"/>
</dbReference>
<proteinExistence type="predicted"/>
<gene>
    <name evidence="4" type="ORF">ENF30_02915</name>
</gene>
<dbReference type="AlphaFoldDB" id="A0A7V0IAI9"/>